<keyword evidence="6" id="KW-1185">Reference proteome</keyword>
<feature type="transmembrane region" description="Helical" evidence="2">
    <location>
        <begin position="817"/>
        <end position="835"/>
    </location>
</feature>
<feature type="region of interest" description="Disordered" evidence="1">
    <location>
        <begin position="38"/>
        <end position="65"/>
    </location>
</feature>
<evidence type="ECO:0000256" key="1">
    <source>
        <dbReference type="SAM" id="MobiDB-lite"/>
    </source>
</evidence>
<dbReference type="InterPro" id="IPR057688">
    <property type="entry name" value="DUF7928"/>
</dbReference>
<accession>A0A8H7W4W9</accession>
<dbReference type="OrthoDB" id="38531at2759"/>
<keyword evidence="2" id="KW-1133">Transmembrane helix</keyword>
<reference evidence="5" key="1">
    <citation type="submission" date="2021-02" db="EMBL/GenBank/DDBJ databases">
        <title>Genome sequence Cadophora malorum strain M34.</title>
        <authorList>
            <person name="Stefanovic E."/>
            <person name="Vu D."/>
            <person name="Scully C."/>
            <person name="Dijksterhuis J."/>
            <person name="Roader J."/>
            <person name="Houbraken J."/>
        </authorList>
    </citation>
    <scope>NUCLEOTIDE SEQUENCE</scope>
    <source>
        <strain evidence="5">M34</strain>
    </source>
</reference>
<dbReference type="Pfam" id="PF13632">
    <property type="entry name" value="Glyco_trans_2_3"/>
    <property type="match status" value="1"/>
</dbReference>
<evidence type="ECO:0000259" key="3">
    <source>
        <dbReference type="Pfam" id="PF13632"/>
    </source>
</evidence>
<dbReference type="Pfam" id="PF25550">
    <property type="entry name" value="DUF7928"/>
    <property type="match status" value="1"/>
</dbReference>
<dbReference type="PANTHER" id="PTHR35408:SF3">
    <property type="entry name" value="GLYCOSYLTRANSFERASE 2-LIKE DOMAIN-CONTAINING PROTEIN"/>
    <property type="match status" value="1"/>
</dbReference>
<dbReference type="PANTHER" id="PTHR35408">
    <property type="entry name" value="CHROMOSOME 15, WHOLE GENOME SHOTGUN SEQUENCE"/>
    <property type="match status" value="1"/>
</dbReference>
<feature type="transmembrane region" description="Helical" evidence="2">
    <location>
        <begin position="286"/>
        <end position="314"/>
    </location>
</feature>
<feature type="transmembrane region" description="Helical" evidence="2">
    <location>
        <begin position="251"/>
        <end position="274"/>
    </location>
</feature>
<evidence type="ECO:0000313" key="6">
    <source>
        <dbReference type="Proteomes" id="UP000664132"/>
    </source>
</evidence>
<feature type="region of interest" description="Disordered" evidence="1">
    <location>
        <begin position="1"/>
        <end position="25"/>
    </location>
</feature>
<feature type="transmembrane region" description="Helical" evidence="2">
    <location>
        <begin position="762"/>
        <end position="782"/>
    </location>
</feature>
<dbReference type="InterPro" id="IPR001173">
    <property type="entry name" value="Glyco_trans_2-like"/>
</dbReference>
<feature type="domain" description="Glycosyltransferase 2-like" evidence="3">
    <location>
        <begin position="493"/>
        <end position="699"/>
    </location>
</feature>
<feature type="compositionally biased region" description="Polar residues" evidence="1">
    <location>
        <begin position="1"/>
        <end position="13"/>
    </location>
</feature>
<evidence type="ECO:0000256" key="2">
    <source>
        <dbReference type="SAM" id="Phobius"/>
    </source>
</evidence>
<comment type="caution">
    <text evidence="5">The sequence shown here is derived from an EMBL/GenBank/DDBJ whole genome shotgun (WGS) entry which is preliminary data.</text>
</comment>
<feature type="transmembrane region" description="Helical" evidence="2">
    <location>
        <begin position="847"/>
        <end position="867"/>
    </location>
</feature>
<keyword evidence="2" id="KW-0472">Membrane</keyword>
<keyword evidence="2" id="KW-0812">Transmembrane</keyword>
<feature type="transmembrane region" description="Helical" evidence="2">
    <location>
        <begin position="690"/>
        <end position="710"/>
    </location>
</feature>
<feature type="compositionally biased region" description="Low complexity" evidence="1">
    <location>
        <begin position="52"/>
        <end position="62"/>
    </location>
</feature>
<dbReference type="InterPro" id="IPR029044">
    <property type="entry name" value="Nucleotide-diphossugar_trans"/>
</dbReference>
<gene>
    <name evidence="5" type="ORF">IFR04_014442</name>
</gene>
<protein>
    <recommendedName>
        <fullName evidence="7">Glycosyltransferase 2-like domain-containing protein</fullName>
    </recommendedName>
</protein>
<evidence type="ECO:0000313" key="5">
    <source>
        <dbReference type="EMBL" id="KAG4412423.1"/>
    </source>
</evidence>
<sequence length="876" mass="98593">MGFMSYFQTSTKAAASKPSPENEKYPVSVVTNAHNFPESLPGRLAPPESDTASISPAPSSRAAQEDRLVDEIKHQVVVNHLFQHQCSSLWIRDLAEEQEGVMVRKRRNNYIFKPPGLANSSFAQAMTMLNVQSAMTVSSGVIEPFLNWSADSVDVPLLNGLRIQILPTFEDLYHAKRHQYAAFIASDSLLVVWDDEPTHLLQRAKTIEAELLKFVWKSANATQTEKEELENADLMVDEETGLMASKERPILLYNCFLVACSLCLLTVLIGLGYVKIADELVELQQWVSLAFLVMTPVNAFLTLFFSSVIISAIAQIIGPIQHLTQNSKYFSATPPMRLRTNVLPHITIQCPVYKEGLDSVIVPTVRSIKKAISTYELQGGSANIFINDDGLQLITAEERQARIEFYADHQIGWTARPGHNVDGFIRKGKFKKASNMNYGLTISNNVEEALQQIDRPADWSAFDESIAYERCLKAILAQEGRAWADGNIRIGDYILIIDSDTRVPEDCLLDAASEMEQSPRVAIIQFSSGVMQVANNYFENGVTFFTNLIYTAIRFGVASGDVAPFVGHNAILRWSALQEVAFKDEEGIEKYWSESHVSEDFDIALRLQVYGYVVRMAAWAGDGFKEGVSLTVYDELTRWEKYAYGCSELVFHPVKYWLTKGPITPLFRRFLWSGMPIGSKINIISYIGTYYAIGAAWIMTFSNYIAVGLYNGSLDKWYVESWQIWISIIMVFTVAGNVSLAVQRHRTSEKNFLYSLFENFKWCLMFVLFFGGMSLHISQALLCHMFSIDMSWGATSKEVEFSNFFIEIPKVFKSFKYSIALSLLTIAGMVIMAVGDFIPWSWNIDQFVAIFPLAMLCACHLLLPVALNPGLMTFSW</sequence>
<evidence type="ECO:0000259" key="4">
    <source>
        <dbReference type="Pfam" id="PF25550"/>
    </source>
</evidence>
<evidence type="ECO:0008006" key="7">
    <source>
        <dbReference type="Google" id="ProtNLM"/>
    </source>
</evidence>
<dbReference type="Gene3D" id="3.90.550.10">
    <property type="entry name" value="Spore Coat Polysaccharide Biosynthesis Protein SpsA, Chain A"/>
    <property type="match status" value="1"/>
</dbReference>
<dbReference type="EMBL" id="JAFJYH010000379">
    <property type="protein sequence ID" value="KAG4412423.1"/>
    <property type="molecule type" value="Genomic_DNA"/>
</dbReference>
<dbReference type="SUPFAM" id="SSF53448">
    <property type="entry name" value="Nucleotide-diphospho-sugar transferases"/>
    <property type="match status" value="1"/>
</dbReference>
<organism evidence="5 6">
    <name type="scientific">Cadophora malorum</name>
    <dbReference type="NCBI Taxonomy" id="108018"/>
    <lineage>
        <taxon>Eukaryota</taxon>
        <taxon>Fungi</taxon>
        <taxon>Dikarya</taxon>
        <taxon>Ascomycota</taxon>
        <taxon>Pezizomycotina</taxon>
        <taxon>Leotiomycetes</taxon>
        <taxon>Helotiales</taxon>
        <taxon>Ploettnerulaceae</taxon>
        <taxon>Cadophora</taxon>
    </lineage>
</organism>
<dbReference type="AlphaFoldDB" id="A0A8H7W4W9"/>
<name>A0A8H7W4W9_9HELO</name>
<feature type="domain" description="DUF7928" evidence="4">
    <location>
        <begin position="72"/>
        <end position="226"/>
    </location>
</feature>
<dbReference type="Proteomes" id="UP000664132">
    <property type="component" value="Unassembled WGS sequence"/>
</dbReference>
<feature type="transmembrane region" description="Helical" evidence="2">
    <location>
        <begin position="722"/>
        <end position="742"/>
    </location>
</feature>
<proteinExistence type="predicted"/>